<dbReference type="RefSeq" id="WP_211634269.1">
    <property type="nucleotide sequence ID" value="NZ_CP073100.1"/>
</dbReference>
<name>A0A975J2N6_9BACT</name>
<gene>
    <name evidence="1" type="ORF">KBB96_08535</name>
</gene>
<dbReference type="Proteomes" id="UP000676169">
    <property type="component" value="Chromosome"/>
</dbReference>
<proteinExistence type="predicted"/>
<sequence>MSQDSETTRLISAFVDGALQEKDRAAFEHLMRVNPEAVEAAAEAIRFEQDLSDAVRGDHIELVRQQRMIIDRATGRPVLIESSERIGQEPEPSNRKTAAAPSPASRWILAGAACLAAGGIWWLADHSRTPQVPAGTTVWQALPLKNAGFELPDLAGKPARSSLITDWQAKFTTPAAAIESMPPTGAHGGRQVAALDPGGHIKQLLLNPDGSALVFAKNQRFRVSGWIAPDGPVNERADTLSIALHYVDDALRQYVVAYEIIAIEGSGWQRFEVALDVPEQGVFEPSYVTSGTTPSINIMGRPILLSFTNTTARVPRKIKVLLDDLVVETSAQRTSETR</sequence>
<reference evidence="1" key="1">
    <citation type="submission" date="2021-04" db="EMBL/GenBank/DDBJ databases">
        <title>Luteolibacter sp. 32A isolated from the skin of an Anderson's salamander (Ambystoma andersonii).</title>
        <authorList>
            <person name="Spergser J."/>
            <person name="Busse H.-J."/>
        </authorList>
    </citation>
    <scope>NUCLEOTIDE SEQUENCE</scope>
    <source>
        <strain evidence="1">32A</strain>
    </source>
</reference>
<evidence type="ECO:0000313" key="2">
    <source>
        <dbReference type="Proteomes" id="UP000676169"/>
    </source>
</evidence>
<protein>
    <submittedName>
        <fullName evidence="1">Zf-HC2 domain-containing protein</fullName>
    </submittedName>
</protein>
<accession>A0A975J2N6</accession>
<keyword evidence="2" id="KW-1185">Reference proteome</keyword>
<organism evidence="1 2">
    <name type="scientific">Luteolibacter ambystomatis</name>
    <dbReference type="NCBI Taxonomy" id="2824561"/>
    <lineage>
        <taxon>Bacteria</taxon>
        <taxon>Pseudomonadati</taxon>
        <taxon>Verrucomicrobiota</taxon>
        <taxon>Verrucomicrobiia</taxon>
        <taxon>Verrucomicrobiales</taxon>
        <taxon>Verrucomicrobiaceae</taxon>
        <taxon>Luteolibacter</taxon>
    </lineage>
</organism>
<dbReference type="EMBL" id="CP073100">
    <property type="protein sequence ID" value="QUE52925.1"/>
    <property type="molecule type" value="Genomic_DNA"/>
</dbReference>
<dbReference type="AlphaFoldDB" id="A0A975J2N6"/>
<dbReference type="KEGG" id="lamb:KBB96_08535"/>
<evidence type="ECO:0000313" key="1">
    <source>
        <dbReference type="EMBL" id="QUE52925.1"/>
    </source>
</evidence>